<feature type="region of interest" description="Disordered" evidence="1">
    <location>
        <begin position="1"/>
        <end position="42"/>
    </location>
</feature>
<feature type="region of interest" description="Disordered" evidence="1">
    <location>
        <begin position="95"/>
        <end position="116"/>
    </location>
</feature>
<dbReference type="Proteomes" id="UP001385892">
    <property type="component" value="Unassembled WGS sequence"/>
</dbReference>
<evidence type="ECO:0000313" key="2">
    <source>
        <dbReference type="EMBL" id="MEJ8846223.1"/>
    </source>
</evidence>
<comment type="caution">
    <text evidence="2">The sequence shown here is derived from an EMBL/GenBank/DDBJ whole genome shotgun (WGS) entry which is preliminary data.</text>
</comment>
<feature type="region of interest" description="Disordered" evidence="1">
    <location>
        <begin position="166"/>
        <end position="260"/>
    </location>
</feature>
<evidence type="ECO:0000256" key="1">
    <source>
        <dbReference type="SAM" id="MobiDB-lite"/>
    </source>
</evidence>
<sequence>MSISDKKASASRRPSLIDPAPSSPSGPRNATEPTRVLADLGGHKPPGISGGMITVACCIVAMGIGAGFWATSGAPKPVVAAAPPAVVASAPAPAAAAPASPPVATPSPAAAPVSAEAPKPTVPALTALNLDSATAAGTHVAKITDAPAHVPKDVAAASVAVAAQAATGASKIGSDKPRKVAAPKPARKQTTDKQARQPAHMVATRGKAHAPGKPHSTTVAKGREDKRRETSSAPATARKNTDPDTDLLAAMLRRNGGGPQ</sequence>
<dbReference type="RefSeq" id="WP_340341364.1">
    <property type="nucleotide sequence ID" value="NZ_JBBKZT010000002.1"/>
</dbReference>
<reference evidence="2 3" key="1">
    <citation type="submission" date="2024-03" db="EMBL/GenBank/DDBJ databases">
        <title>Novel species of the genus Variovorax.</title>
        <authorList>
            <person name="Liu Q."/>
            <person name="Xin Y.-H."/>
        </authorList>
    </citation>
    <scope>NUCLEOTIDE SEQUENCE [LARGE SCALE GENOMIC DNA]</scope>
    <source>
        <strain evidence="2 3">KACC 18900</strain>
    </source>
</reference>
<evidence type="ECO:0000313" key="3">
    <source>
        <dbReference type="Proteomes" id="UP001385892"/>
    </source>
</evidence>
<keyword evidence="3" id="KW-1185">Reference proteome</keyword>
<proteinExistence type="predicted"/>
<protein>
    <submittedName>
        <fullName evidence="2">Uncharacterized protein</fullName>
    </submittedName>
</protein>
<dbReference type="EMBL" id="JBBKZT010000002">
    <property type="protein sequence ID" value="MEJ8846223.1"/>
    <property type="molecule type" value="Genomic_DNA"/>
</dbReference>
<accession>A0ABU8WFD8</accession>
<feature type="compositionally biased region" description="Polar residues" evidence="1">
    <location>
        <begin position="23"/>
        <end position="32"/>
    </location>
</feature>
<feature type="compositionally biased region" description="Basic and acidic residues" evidence="1">
    <location>
        <begin position="221"/>
        <end position="230"/>
    </location>
</feature>
<organism evidence="2 3">
    <name type="scientific">Variovorax rhizosphaerae</name>
    <dbReference type="NCBI Taxonomy" id="1836200"/>
    <lineage>
        <taxon>Bacteria</taxon>
        <taxon>Pseudomonadati</taxon>
        <taxon>Pseudomonadota</taxon>
        <taxon>Betaproteobacteria</taxon>
        <taxon>Burkholderiales</taxon>
        <taxon>Comamonadaceae</taxon>
        <taxon>Variovorax</taxon>
    </lineage>
</organism>
<gene>
    <name evidence="2" type="ORF">WKW82_06170</name>
</gene>
<feature type="compositionally biased region" description="Low complexity" evidence="1">
    <location>
        <begin position="106"/>
        <end position="116"/>
    </location>
</feature>
<name>A0ABU8WFD8_9BURK</name>